<evidence type="ECO:0000256" key="2">
    <source>
        <dbReference type="SAM" id="Phobius"/>
    </source>
</evidence>
<feature type="region of interest" description="Disordered" evidence="1">
    <location>
        <begin position="1"/>
        <end position="63"/>
    </location>
</feature>
<gene>
    <name evidence="3" type="ORF">SAMN05421641_107153</name>
</gene>
<sequence length="274" mass="29544">MRHQDDPPITHTQADVTSETRFGPRPVPPGHRPRPGPAESRRIPPHGDLAPDGSRPWPRPSRGAKWLVLGGAGLAAAALTAGTVVAARHLFDRFSQDDSPSGRRGSLAPCYADLSPAEREAMRERMRSRDAEAARAAQHIRAAAERDRQPRPAPRRPRQPLMKEIEANTASLTEGVENVMRAVESAVSGFRTVAGQASAIMREFGDAAALVRDIVDRKPASPQARSQNRETARPGSRTAATGMPDLRDDPLLDDGADAVPPGGPADQDPRIHRL</sequence>
<organism evidence="3 4">
    <name type="scientific">Paracoccus thiocyanatus</name>
    <dbReference type="NCBI Taxonomy" id="34006"/>
    <lineage>
        <taxon>Bacteria</taxon>
        <taxon>Pseudomonadati</taxon>
        <taxon>Pseudomonadota</taxon>
        <taxon>Alphaproteobacteria</taxon>
        <taxon>Rhodobacterales</taxon>
        <taxon>Paracoccaceae</taxon>
        <taxon>Paracoccus</taxon>
    </lineage>
</organism>
<evidence type="ECO:0000313" key="4">
    <source>
        <dbReference type="Proteomes" id="UP000323956"/>
    </source>
</evidence>
<dbReference type="OrthoDB" id="7772402at2"/>
<proteinExistence type="predicted"/>
<name>A0A1N6SL72_9RHOB</name>
<feature type="compositionally biased region" description="Polar residues" evidence="1">
    <location>
        <begin position="10"/>
        <end position="20"/>
    </location>
</feature>
<evidence type="ECO:0000313" key="3">
    <source>
        <dbReference type="EMBL" id="SIQ41767.1"/>
    </source>
</evidence>
<feature type="transmembrane region" description="Helical" evidence="2">
    <location>
        <begin position="66"/>
        <end position="87"/>
    </location>
</feature>
<reference evidence="3 4" key="1">
    <citation type="submission" date="2017-01" db="EMBL/GenBank/DDBJ databases">
        <authorList>
            <person name="Varghese N."/>
            <person name="Submissions S."/>
        </authorList>
    </citation>
    <scope>NUCLEOTIDE SEQUENCE [LARGE SCALE GENOMIC DNA]</scope>
    <source>
        <strain evidence="3 4">ATCC 700171</strain>
    </source>
</reference>
<feature type="region of interest" description="Disordered" evidence="1">
    <location>
        <begin position="215"/>
        <end position="274"/>
    </location>
</feature>
<dbReference type="RefSeq" id="WP_149765311.1">
    <property type="nucleotide sequence ID" value="NZ_FTMK01000007.1"/>
</dbReference>
<protein>
    <submittedName>
        <fullName evidence="3">Uncharacterized protein</fullName>
    </submittedName>
</protein>
<keyword evidence="2" id="KW-1133">Transmembrane helix</keyword>
<evidence type="ECO:0000256" key="1">
    <source>
        <dbReference type="SAM" id="MobiDB-lite"/>
    </source>
</evidence>
<keyword evidence="2" id="KW-0812">Transmembrane</keyword>
<feature type="region of interest" description="Disordered" evidence="1">
    <location>
        <begin position="124"/>
        <end position="164"/>
    </location>
</feature>
<accession>A0A1N6SL72</accession>
<dbReference type="AlphaFoldDB" id="A0A1N6SL72"/>
<feature type="compositionally biased region" description="Basic and acidic residues" evidence="1">
    <location>
        <begin position="124"/>
        <end position="133"/>
    </location>
</feature>
<dbReference type="Proteomes" id="UP000323956">
    <property type="component" value="Unassembled WGS sequence"/>
</dbReference>
<keyword evidence="2" id="KW-0472">Membrane</keyword>
<dbReference type="EMBL" id="FTMK01000007">
    <property type="protein sequence ID" value="SIQ41767.1"/>
    <property type="molecule type" value="Genomic_DNA"/>
</dbReference>